<dbReference type="GO" id="GO:0005829">
    <property type="term" value="C:cytosol"/>
    <property type="evidence" value="ECO:0007669"/>
    <property type="project" value="GOC"/>
</dbReference>
<dbReference type="InterPro" id="IPR007305">
    <property type="entry name" value="Vesicle_transpt_Got1/SFT2"/>
</dbReference>
<dbReference type="GO" id="GO:0042147">
    <property type="term" value="P:retrograde transport, endosome to Golgi"/>
    <property type="evidence" value="ECO:0007669"/>
    <property type="project" value="InterPro"/>
</dbReference>
<proteinExistence type="inferred from homology"/>
<dbReference type="Pfam" id="PF04178">
    <property type="entry name" value="Got1"/>
    <property type="match status" value="1"/>
</dbReference>
<evidence type="ECO:0000256" key="3">
    <source>
        <dbReference type="ARBA" id="ARBA00022989"/>
    </source>
</evidence>
<evidence type="ECO:0000256" key="9">
    <source>
        <dbReference type="SAM" id="SignalP"/>
    </source>
</evidence>
<feature type="signal peptide" evidence="9">
    <location>
        <begin position="1"/>
        <end position="25"/>
    </location>
</feature>
<evidence type="ECO:0000256" key="8">
    <source>
        <dbReference type="SAM" id="Phobius"/>
    </source>
</evidence>
<feature type="domain" description="Alginate lyase 2" evidence="10">
    <location>
        <begin position="75"/>
        <end position="302"/>
    </location>
</feature>
<dbReference type="PANTHER" id="PTHR21493">
    <property type="entry name" value="CGI-141-RELATED/LIPASE CONTAINING PROTEIN"/>
    <property type="match status" value="1"/>
</dbReference>
<evidence type="ECO:0000256" key="7">
    <source>
        <dbReference type="SAM" id="MobiDB-lite"/>
    </source>
</evidence>
<protein>
    <submittedName>
        <fullName evidence="11">Golgi Transport</fullName>
    </submittedName>
</protein>
<dbReference type="InterPro" id="IPR045176">
    <property type="entry name" value="Got1"/>
</dbReference>
<keyword evidence="12" id="KW-1185">Reference proteome</keyword>
<dbReference type="GO" id="GO:0030134">
    <property type="term" value="C:COPII-coated ER to Golgi transport vesicle"/>
    <property type="evidence" value="ECO:0007669"/>
    <property type="project" value="TreeGrafter"/>
</dbReference>
<dbReference type="GO" id="GO:0005783">
    <property type="term" value="C:endoplasmic reticulum"/>
    <property type="evidence" value="ECO:0007669"/>
    <property type="project" value="TreeGrafter"/>
</dbReference>
<comment type="subcellular location">
    <subcellularLocation>
        <location evidence="1">Golgi apparatus membrane</location>
        <topology evidence="1">Multi-pass membrane protein</topology>
    </subcellularLocation>
</comment>
<keyword evidence="4" id="KW-0333">Golgi apparatus</keyword>
<reference evidence="11" key="1">
    <citation type="submission" date="2020-05" db="EMBL/GenBank/DDBJ databases">
        <title>Phylogenomic resolution of chytrid fungi.</title>
        <authorList>
            <person name="Stajich J.E."/>
            <person name="Amses K."/>
            <person name="Simmons R."/>
            <person name="Seto K."/>
            <person name="Myers J."/>
            <person name="Bonds A."/>
            <person name="Quandt C.A."/>
            <person name="Barry K."/>
            <person name="Liu P."/>
            <person name="Grigoriev I."/>
            <person name="Longcore J.E."/>
            <person name="James T.Y."/>
        </authorList>
    </citation>
    <scope>NUCLEOTIDE SEQUENCE</scope>
    <source>
        <strain evidence="11">JEL0476</strain>
    </source>
</reference>
<comment type="similarity">
    <text evidence="6">Belongs to the GOT1 family.</text>
</comment>
<gene>
    <name evidence="11" type="primary">GOT1</name>
    <name evidence="11" type="ORF">HK099_008067</name>
</gene>
<feature type="transmembrane region" description="Helical" evidence="8">
    <location>
        <begin position="398"/>
        <end position="419"/>
    </location>
</feature>
<accession>A0AAD5U6F5</accession>
<feature type="transmembrane region" description="Helical" evidence="8">
    <location>
        <begin position="425"/>
        <end position="443"/>
    </location>
</feature>
<dbReference type="Pfam" id="PF08787">
    <property type="entry name" value="Alginate_lyase2"/>
    <property type="match status" value="1"/>
</dbReference>
<comment type="caution">
    <text evidence="11">The sequence shown here is derived from an EMBL/GenBank/DDBJ whole genome shotgun (WGS) entry which is preliminary data.</text>
</comment>
<dbReference type="AlphaFoldDB" id="A0AAD5U6F5"/>
<keyword evidence="3 8" id="KW-1133">Transmembrane helix</keyword>
<dbReference type="GO" id="GO:0006888">
    <property type="term" value="P:endoplasmic reticulum to Golgi vesicle-mediated transport"/>
    <property type="evidence" value="ECO:0007669"/>
    <property type="project" value="InterPro"/>
</dbReference>
<dbReference type="Proteomes" id="UP001211065">
    <property type="component" value="Unassembled WGS sequence"/>
</dbReference>
<organism evidence="11 12">
    <name type="scientific">Clydaea vesicula</name>
    <dbReference type="NCBI Taxonomy" id="447962"/>
    <lineage>
        <taxon>Eukaryota</taxon>
        <taxon>Fungi</taxon>
        <taxon>Fungi incertae sedis</taxon>
        <taxon>Chytridiomycota</taxon>
        <taxon>Chytridiomycota incertae sedis</taxon>
        <taxon>Chytridiomycetes</taxon>
        <taxon>Lobulomycetales</taxon>
        <taxon>Lobulomycetaceae</taxon>
        <taxon>Clydaea</taxon>
    </lineage>
</organism>
<evidence type="ECO:0000259" key="10">
    <source>
        <dbReference type="Pfam" id="PF08787"/>
    </source>
</evidence>
<evidence type="ECO:0000256" key="1">
    <source>
        <dbReference type="ARBA" id="ARBA00004653"/>
    </source>
</evidence>
<evidence type="ECO:0000256" key="2">
    <source>
        <dbReference type="ARBA" id="ARBA00022692"/>
    </source>
</evidence>
<feature type="transmembrane region" description="Helical" evidence="8">
    <location>
        <begin position="353"/>
        <end position="386"/>
    </location>
</feature>
<keyword evidence="5 8" id="KW-0472">Membrane</keyword>
<feature type="chain" id="PRO_5042170896" evidence="9">
    <location>
        <begin position="26"/>
        <end position="472"/>
    </location>
</feature>
<evidence type="ECO:0000256" key="4">
    <source>
        <dbReference type="ARBA" id="ARBA00023034"/>
    </source>
</evidence>
<dbReference type="GO" id="GO:0000137">
    <property type="term" value="C:Golgi cis cisterna"/>
    <property type="evidence" value="ECO:0007669"/>
    <property type="project" value="TreeGrafter"/>
</dbReference>
<keyword evidence="9" id="KW-0732">Signal</keyword>
<dbReference type="InterPro" id="IPR014895">
    <property type="entry name" value="Alginate_lyase_2"/>
</dbReference>
<name>A0AAD5U6F5_9FUNG</name>
<evidence type="ECO:0000313" key="11">
    <source>
        <dbReference type="EMBL" id="KAJ3224682.1"/>
    </source>
</evidence>
<evidence type="ECO:0000313" key="12">
    <source>
        <dbReference type="Proteomes" id="UP001211065"/>
    </source>
</evidence>
<dbReference type="SUPFAM" id="SSF49899">
    <property type="entry name" value="Concanavalin A-like lectins/glucanases"/>
    <property type="match status" value="1"/>
</dbReference>
<dbReference type="GO" id="GO:0000139">
    <property type="term" value="C:Golgi membrane"/>
    <property type="evidence" value="ECO:0007669"/>
    <property type="project" value="UniProtKB-SubCell"/>
</dbReference>
<keyword evidence="2 8" id="KW-0812">Transmembrane</keyword>
<dbReference type="Gene3D" id="2.60.120.200">
    <property type="match status" value="1"/>
</dbReference>
<evidence type="ECO:0000256" key="6">
    <source>
        <dbReference type="ARBA" id="ARBA00025799"/>
    </source>
</evidence>
<evidence type="ECO:0000256" key="5">
    <source>
        <dbReference type="ARBA" id="ARBA00023136"/>
    </source>
</evidence>
<dbReference type="EMBL" id="JADGJW010000085">
    <property type="protein sequence ID" value="KAJ3224682.1"/>
    <property type="molecule type" value="Genomic_DNA"/>
</dbReference>
<dbReference type="PANTHER" id="PTHR21493:SF9">
    <property type="entry name" value="GOLGI TRANSPORT PROTEIN 1-RELATED"/>
    <property type="match status" value="1"/>
</dbReference>
<sequence>MKLSLFTLITLVSIISSQIAPGSQPTNPVVDPTNITAPVDDPKANRVRPPSIIIGQNLTAPLRMGPFSLKNWGFLQLPGSINLGRGQSLTSVYNPKLSNGYQNAYFYVSPLGDAYVFNTVIGTIRAVYWEGSIYARTELSETDSTNGTASWDATTGVHNFEVTQSVNAFTSFVSGKVIVMEMKSNLCPQCVDFYLKADAHSNPNGATLTAFFPQASNPTKPLKYVVDTNVQIGVKYQARLLVSNGRMHFYYNKVEYTPIEGIQTNDTSAFFKFGSWAQSRPHDNDPAGSFDQVWTYSATASHTTTSGNDIGAQQVIPNIPGVVGQQAKSGSISNTIGLLSILEIGAGLTASGVFFMLLGVILLFDGGLLAIGNILFLSGLTLVIGFQKTIVFFARKQKIKGTICFLTGIILVFARWPVIGMGVELFGFINLFGDFFPVVISFLRRLPIIGNILNLPGISMIVNRISGSRLPV</sequence>
<feature type="region of interest" description="Disordered" evidence="7">
    <location>
        <begin position="20"/>
        <end position="42"/>
    </location>
</feature>
<dbReference type="InterPro" id="IPR013320">
    <property type="entry name" value="ConA-like_dom_sf"/>
</dbReference>